<gene>
    <name evidence="1" type="ORF">LuPra_01952</name>
</gene>
<dbReference type="STRING" id="1855912.LuPra_01952"/>
<organism evidence="1 2">
    <name type="scientific">Luteitalea pratensis</name>
    <dbReference type="NCBI Taxonomy" id="1855912"/>
    <lineage>
        <taxon>Bacteria</taxon>
        <taxon>Pseudomonadati</taxon>
        <taxon>Acidobacteriota</taxon>
        <taxon>Vicinamibacteria</taxon>
        <taxon>Vicinamibacterales</taxon>
        <taxon>Vicinamibacteraceae</taxon>
        <taxon>Luteitalea</taxon>
    </lineage>
</organism>
<dbReference type="Proteomes" id="UP000076079">
    <property type="component" value="Chromosome"/>
</dbReference>
<evidence type="ECO:0008006" key="3">
    <source>
        <dbReference type="Google" id="ProtNLM"/>
    </source>
</evidence>
<reference evidence="2" key="2">
    <citation type="submission" date="2016-04" db="EMBL/GenBank/DDBJ databases">
        <title>First Complete Genome Sequence of a Subdivision 6 Acidobacterium.</title>
        <authorList>
            <person name="Huang S."/>
            <person name="Vieira S."/>
            <person name="Bunk B."/>
            <person name="Riedel T."/>
            <person name="Sproeer C."/>
            <person name="Overmann J."/>
        </authorList>
    </citation>
    <scope>NUCLEOTIDE SEQUENCE [LARGE SCALE GENOMIC DNA]</scope>
    <source>
        <strain evidence="2">DSM 100886 HEG_-6_39</strain>
    </source>
</reference>
<evidence type="ECO:0000313" key="2">
    <source>
        <dbReference type="Proteomes" id="UP000076079"/>
    </source>
</evidence>
<protein>
    <recommendedName>
        <fullName evidence="3">DNA-directed RNA polymerase subunit omega</fullName>
    </recommendedName>
</protein>
<accession>A0A143PKX8</accession>
<sequence length="64" mass="7032">MVKRPVEIGAFQFVVLSRLRATQLMAGCTPRLAGVHTAAVMAQMEVADGQVKRLYSEEGDDLIR</sequence>
<proteinExistence type="predicted"/>
<dbReference type="EMBL" id="CP015136">
    <property type="protein sequence ID" value="AMY08748.1"/>
    <property type="molecule type" value="Genomic_DNA"/>
</dbReference>
<evidence type="ECO:0000313" key="1">
    <source>
        <dbReference type="EMBL" id="AMY08748.1"/>
    </source>
</evidence>
<keyword evidence="2" id="KW-1185">Reference proteome</keyword>
<name>A0A143PKX8_LUTPR</name>
<dbReference type="AlphaFoldDB" id="A0A143PKX8"/>
<dbReference type="KEGG" id="abac:LuPra_01952"/>
<reference evidence="1 2" key="1">
    <citation type="journal article" date="2016" name="Genome Announc.">
        <title>First Complete Genome Sequence of a Subdivision 6 Acidobacterium Strain.</title>
        <authorList>
            <person name="Huang S."/>
            <person name="Vieira S."/>
            <person name="Bunk B."/>
            <person name="Riedel T."/>
            <person name="Sproer C."/>
            <person name="Overmann J."/>
        </authorList>
    </citation>
    <scope>NUCLEOTIDE SEQUENCE [LARGE SCALE GENOMIC DNA]</scope>
    <source>
        <strain evidence="2">DSM 100886 HEG_-6_39</strain>
    </source>
</reference>